<evidence type="ECO:0008006" key="4">
    <source>
        <dbReference type="Google" id="ProtNLM"/>
    </source>
</evidence>
<reference evidence="2 3" key="1">
    <citation type="submission" date="2014-06" db="EMBL/GenBank/DDBJ databases">
        <authorList>
            <person name="Swart Estienne"/>
        </authorList>
    </citation>
    <scope>NUCLEOTIDE SEQUENCE [LARGE SCALE GENOMIC DNA]</scope>
    <source>
        <strain evidence="2 3">130c</strain>
    </source>
</reference>
<keyword evidence="1" id="KW-0472">Membrane</keyword>
<dbReference type="PANTHER" id="PTHR11161">
    <property type="entry name" value="O-ACYLTRANSFERASE"/>
    <property type="match status" value="1"/>
</dbReference>
<feature type="transmembrane region" description="Helical" evidence="1">
    <location>
        <begin position="551"/>
        <end position="577"/>
    </location>
</feature>
<accession>A0A078ATU7</accession>
<dbReference type="InterPro" id="IPR052728">
    <property type="entry name" value="O2_lipid_transport_reg"/>
</dbReference>
<dbReference type="PANTHER" id="PTHR11161:SF0">
    <property type="entry name" value="O-ACYLTRANSFERASE LIKE PROTEIN"/>
    <property type="match status" value="1"/>
</dbReference>
<keyword evidence="3" id="KW-1185">Reference proteome</keyword>
<feature type="transmembrane region" description="Helical" evidence="1">
    <location>
        <begin position="628"/>
        <end position="650"/>
    </location>
</feature>
<gene>
    <name evidence="2" type="primary">Contig14585.g15538</name>
    <name evidence="2" type="ORF">STYLEM_13332</name>
</gene>
<keyword evidence="1" id="KW-0812">Transmembrane</keyword>
<dbReference type="InParanoid" id="A0A078ATU7"/>
<protein>
    <recommendedName>
        <fullName evidence="4">Acyltransferase 3 domain-containing protein</fullName>
    </recommendedName>
</protein>
<feature type="transmembrane region" description="Helical" evidence="1">
    <location>
        <begin position="421"/>
        <end position="445"/>
    </location>
</feature>
<dbReference type="Proteomes" id="UP000039865">
    <property type="component" value="Unassembled WGS sequence"/>
</dbReference>
<sequence>MNQSKFPEDQACGLAFSQILNNDQNLLLQMFVSSGKSVHDLGNYQQCVRQPKLKYTLITLKSQSQFRYQIQMGLCIPQECQKSSLNVMNKLYRQGMIITKTISDPLNPEYTFPQEEYDSIKVQNGAGFIIMIIVILMFFMLSIFGYIIEKNKLGDKKNQSSMVEAIEEESQQNGASIEARKEKWALVIYSFSITRNFHEIFFKPYRSVKDKKFEVFNGMKFLNMIWIMLGHCFLMASQFGNTSTYLKQQMLNQFFTQIVVSSDFAISLFYFLSAFIGMYGLIKKYQRVDNTDNNNNHSEEIKVESQTTCTQRLTKRALLKQVLARWLRLAFPTYIVLAFTMSLFNCLGSGPTFTYQNKFFLQDPLQKYWWTIVLFIENLTPWNSQPGMYWAYFVANELQFYAVIMMPSLYLYQRRGMRKTVFVYLLLIILLSSAYIIAVSIFNNLSTLLMVDDDDIFNLIYRRPFGPAGYYALGVLFSIFYFEYSQALSNRQLRGRKAYLFMTYIGRTRQRCLLIQILGLISLLFLIFIRYSCFAFNDDQSKVNIGRWPYLLNAIFNGTAHYFYIFSIMALFIPIFLGKLSIIRDIYASAFFRPLARINFSTAMIQGIALFLVFFSQEKHAYFDHKNILFIYFALILNVYLCGFLVALFFEQPFRTLGKVVFSPPKRIIRLKNELAKELATGIDSVFGDDSEIDENEIKDNIDQDLSKNTMDQSLKDLRGLNRLTKIQESSEEMSDREQLIFKKKKE</sequence>
<dbReference type="AlphaFoldDB" id="A0A078ATU7"/>
<dbReference type="OrthoDB" id="293524at2759"/>
<feature type="transmembrane region" description="Helical" evidence="1">
    <location>
        <begin position="326"/>
        <end position="344"/>
    </location>
</feature>
<organism evidence="2 3">
    <name type="scientific">Stylonychia lemnae</name>
    <name type="common">Ciliate</name>
    <dbReference type="NCBI Taxonomy" id="5949"/>
    <lineage>
        <taxon>Eukaryota</taxon>
        <taxon>Sar</taxon>
        <taxon>Alveolata</taxon>
        <taxon>Ciliophora</taxon>
        <taxon>Intramacronucleata</taxon>
        <taxon>Spirotrichea</taxon>
        <taxon>Stichotrichia</taxon>
        <taxon>Sporadotrichida</taxon>
        <taxon>Oxytrichidae</taxon>
        <taxon>Stylonychinae</taxon>
        <taxon>Stylonychia</taxon>
    </lineage>
</organism>
<feature type="transmembrane region" description="Helical" evidence="1">
    <location>
        <begin position="465"/>
        <end position="484"/>
    </location>
</feature>
<dbReference type="EMBL" id="CCKQ01012654">
    <property type="protein sequence ID" value="CDW84273.1"/>
    <property type="molecule type" value="Genomic_DNA"/>
</dbReference>
<name>A0A078ATU7_STYLE</name>
<feature type="transmembrane region" description="Helical" evidence="1">
    <location>
        <begin position="598"/>
        <end position="616"/>
    </location>
</feature>
<evidence type="ECO:0000313" key="3">
    <source>
        <dbReference type="Proteomes" id="UP000039865"/>
    </source>
</evidence>
<feature type="transmembrane region" description="Helical" evidence="1">
    <location>
        <begin position="221"/>
        <end position="239"/>
    </location>
</feature>
<keyword evidence="1" id="KW-1133">Transmembrane helix</keyword>
<dbReference type="OMA" id="QGQYCKL"/>
<evidence type="ECO:0000313" key="2">
    <source>
        <dbReference type="EMBL" id="CDW84273.1"/>
    </source>
</evidence>
<feature type="transmembrane region" description="Helical" evidence="1">
    <location>
        <begin position="512"/>
        <end position="531"/>
    </location>
</feature>
<evidence type="ECO:0000256" key="1">
    <source>
        <dbReference type="SAM" id="Phobius"/>
    </source>
</evidence>
<feature type="transmembrane region" description="Helical" evidence="1">
    <location>
        <begin position="126"/>
        <end position="148"/>
    </location>
</feature>
<proteinExistence type="predicted"/>
<feature type="transmembrane region" description="Helical" evidence="1">
    <location>
        <begin position="259"/>
        <end position="282"/>
    </location>
</feature>
<feature type="transmembrane region" description="Helical" evidence="1">
    <location>
        <begin position="389"/>
        <end position="412"/>
    </location>
</feature>